<name>A0AA38Y1Y6_9EURO</name>
<dbReference type="PANTHER" id="PTHR43794:SF11">
    <property type="entry name" value="AMIDOHYDROLASE-RELATED DOMAIN-CONTAINING PROTEIN"/>
    <property type="match status" value="1"/>
</dbReference>
<dbReference type="InterPro" id="IPR032466">
    <property type="entry name" value="Metal_Hydrolase"/>
</dbReference>
<evidence type="ECO:0000313" key="3">
    <source>
        <dbReference type="EMBL" id="KAJ9631432.1"/>
    </source>
</evidence>
<dbReference type="EMBL" id="JAPDRN010000057">
    <property type="protein sequence ID" value="KAJ9631432.1"/>
    <property type="molecule type" value="Genomic_DNA"/>
</dbReference>
<dbReference type="NCBIfam" id="NF006056">
    <property type="entry name" value="PRK08204.1"/>
    <property type="match status" value="1"/>
</dbReference>
<evidence type="ECO:0000259" key="2">
    <source>
        <dbReference type="Pfam" id="PF01979"/>
    </source>
</evidence>
<keyword evidence="1" id="KW-0378">Hydrolase</keyword>
<sequence>MSTLPRDILQQPTAAAVEKTLIRGATIISMDPAVGNLVKGDILVTGRAITAVGENLSAEDAIVIDANDMIAIPGMVDSHRHAWEGQLRRINSNAETLEHYSNATHLSFAKHYRPQDMYVGTLLSALGAIDAGITTVIDNSHNSRTAAHSDASVEALLDAGIRALHASGAPVSGNWDRAHWPGNLARLQEKYFKDSANDLVTLATMADLEPELWAEARRLGIPIVTEFFGEQMGAQLPKLHARGLLGPDNIFNHCTCLKDEGWEILRDAGVHINVCPRSDAHYGIEDGMFAWDAAIRHGLRPGFSVDNETSYSGDMFMEMRVAYYLERVLRVNARPPRSAGTKQDPLNSHRLLEAATLDGAACAGLQDKIGSLTPGKQADIVLFRTGDINLYPSNNAFGTVVHAAERSNIDTVMVGGRVLKRGGEMCGLDLPKLRAAVDESCEHLFSAAGYTPDVFATSFPALANH</sequence>
<dbReference type="InterPro" id="IPR050287">
    <property type="entry name" value="MTA/SAH_deaminase"/>
</dbReference>
<dbReference type="SUPFAM" id="SSF51556">
    <property type="entry name" value="Metallo-dependent hydrolases"/>
    <property type="match status" value="1"/>
</dbReference>
<accession>A0AA38Y1Y6</accession>
<reference evidence="3" key="1">
    <citation type="submission" date="2022-10" db="EMBL/GenBank/DDBJ databases">
        <title>Culturing micro-colonial fungi from biological soil crusts in the Mojave desert and describing Neophaeococcomyces mojavensis, and introducing the new genera and species Taxawa tesnikishii.</title>
        <authorList>
            <person name="Kurbessoian T."/>
            <person name="Stajich J.E."/>
        </authorList>
    </citation>
    <scope>NUCLEOTIDE SEQUENCE</scope>
    <source>
        <strain evidence="3">TK_35</strain>
    </source>
</reference>
<evidence type="ECO:0000256" key="1">
    <source>
        <dbReference type="ARBA" id="ARBA00022801"/>
    </source>
</evidence>
<dbReference type="SUPFAM" id="SSF51338">
    <property type="entry name" value="Composite domain of metallo-dependent hydrolases"/>
    <property type="match status" value="1"/>
</dbReference>
<dbReference type="AlphaFoldDB" id="A0AA38Y1Y6"/>
<dbReference type="InterPro" id="IPR006680">
    <property type="entry name" value="Amidohydro-rel"/>
</dbReference>
<dbReference type="Gene3D" id="2.30.40.10">
    <property type="entry name" value="Urease, subunit C, domain 1"/>
    <property type="match status" value="1"/>
</dbReference>
<dbReference type="GO" id="GO:0016810">
    <property type="term" value="F:hydrolase activity, acting on carbon-nitrogen (but not peptide) bonds"/>
    <property type="evidence" value="ECO:0007669"/>
    <property type="project" value="InterPro"/>
</dbReference>
<dbReference type="Pfam" id="PF01979">
    <property type="entry name" value="Amidohydro_1"/>
    <property type="match status" value="1"/>
</dbReference>
<organism evidence="3">
    <name type="scientific">Knufia peltigerae</name>
    <dbReference type="NCBI Taxonomy" id="1002370"/>
    <lineage>
        <taxon>Eukaryota</taxon>
        <taxon>Fungi</taxon>
        <taxon>Dikarya</taxon>
        <taxon>Ascomycota</taxon>
        <taxon>Pezizomycotina</taxon>
        <taxon>Eurotiomycetes</taxon>
        <taxon>Chaetothyriomycetidae</taxon>
        <taxon>Chaetothyriales</taxon>
        <taxon>Trichomeriaceae</taxon>
        <taxon>Knufia</taxon>
    </lineage>
</organism>
<gene>
    <name evidence="3" type="ORF">H2204_008159</name>
</gene>
<protein>
    <recommendedName>
        <fullName evidence="2">Amidohydrolase-related domain-containing protein</fullName>
    </recommendedName>
</protein>
<dbReference type="PANTHER" id="PTHR43794">
    <property type="entry name" value="AMINOHYDROLASE SSNA-RELATED"/>
    <property type="match status" value="1"/>
</dbReference>
<comment type="caution">
    <text evidence="3">The sequence shown here is derived from an EMBL/GenBank/DDBJ whole genome shotgun (WGS) entry which is preliminary data.</text>
</comment>
<proteinExistence type="predicted"/>
<feature type="domain" description="Amidohydrolase-related" evidence="2">
    <location>
        <begin position="240"/>
        <end position="418"/>
    </location>
</feature>
<dbReference type="Gene3D" id="3.20.20.140">
    <property type="entry name" value="Metal-dependent hydrolases"/>
    <property type="match status" value="1"/>
</dbReference>
<dbReference type="InterPro" id="IPR011059">
    <property type="entry name" value="Metal-dep_hydrolase_composite"/>
</dbReference>